<evidence type="ECO:0000313" key="3">
    <source>
        <dbReference type="Proteomes" id="UP000009047"/>
    </source>
</evidence>
<dbReference type="HOGENOM" id="CLU_002017_1_0_7"/>
<dbReference type="AlphaFoldDB" id="E1QJY1"/>
<evidence type="ECO:0000313" key="2">
    <source>
        <dbReference type="EMBL" id="ADK85874.1"/>
    </source>
</evidence>
<dbReference type="Proteomes" id="UP000009047">
    <property type="component" value="Chromosome"/>
</dbReference>
<dbReference type="GO" id="GO:0016851">
    <property type="term" value="F:magnesium chelatase activity"/>
    <property type="evidence" value="ECO:0007669"/>
    <property type="project" value="UniProtKB-EC"/>
</dbReference>
<name>E1QJY1_DESB2</name>
<dbReference type="InterPro" id="IPR003672">
    <property type="entry name" value="CobN/Mg_chltase"/>
</dbReference>
<dbReference type="STRING" id="644282.Deba_2516"/>
<dbReference type="KEGG" id="dbr:Deba_2516"/>
<keyword evidence="3" id="KW-1185">Reference proteome</keyword>
<dbReference type="PANTHER" id="PTHR44119:SF7">
    <property type="entry name" value="MAGNESIUM CHELATASE SUBUNIT"/>
    <property type="match status" value="1"/>
</dbReference>
<protein>
    <submittedName>
        <fullName evidence="2">Magnesium chelatase</fullName>
        <ecNumber evidence="2">6.6.1.1</ecNumber>
    </submittedName>
</protein>
<accession>E1QJY1</accession>
<dbReference type="eggNOG" id="COG1429">
    <property type="taxonomic scope" value="Bacteria"/>
</dbReference>
<dbReference type="CDD" id="cd10150">
    <property type="entry name" value="CobN_like"/>
    <property type="match status" value="1"/>
</dbReference>
<dbReference type="PANTHER" id="PTHR44119">
    <property type="entry name" value="MAGNESIUM-CHELATASE SUBUNIT CHLH, CHLOROPLASTIC"/>
    <property type="match status" value="1"/>
</dbReference>
<sequence>MRIVMIHGWMFNSRTWRRVSDELAAEGVQLELWPFVNQEQWEQRLADGAPDAVILGSGPEMNGFGLIMDLCRQIPKRVGVVPEIPNDFDTFGPEVRHALLGYLAKAHQGNYAMGIRYFCAALGRAVEYAAPEPVTTHGVYHPDAEQTFDDAKAYLDWLAAEQGVKVERNVVAVMFYYGSLVEQNLADVDELARMIQRHGLAPMCVFTEGVGDGQRPLPERYPWIGLVRAVGDQLAAVCNFASGRFLNRPDETILLEELNTPVFQLIRLHGVTPEEWLESPEGVGNHSLTYAISQPELAGAIEPAVLAAQTPAEPGQDRHGVREFTPVRERMETMCRRVLGWRALRLTPNSQKRVTVVLHNPPCKGAEATVATAAGLDAFESTARLLNAMRQEGYDVGDAPTSGEALKDLILGRKAISEFRWTTVDEIARKGGDVYRMGAAEYLPYLDSLPATIKRQVNDDWGEFPGEGMVLREDGREPVLLITGVKFGKTHVMVQPKRGCYGAKCNGEVCRILHDPAISPPHHWLAVYKYIRDNSDAVVHMGSEGALEFLPGKRAGLSHQCYPEISLGELPNIYPYIMNVPGEGLLAKRRARAVLVDYLTPIHVPSPQDDQSLELAEMLAQYAKAVDMGDTERQEALRQRMTPIMTKLALTPAGYDGKNFERVVDTARRVMELSRLALCPLGLHVLSEPPEREGRAQMLASILARPGEGLPDLAAALEAAGRADDFDNRVDFIQGLLADQTLEDQAGQKLGSWSRDVAEKIGMASREIPQVIKFLEGGYIEPGLAGSLMLGKTQTLPTGRNFHAMDPTALPSAAAWEVGRGIADEILAKYMAEEGRFPESVGQNLWSMDGFKSDGEILSQILHLIGARPRWDSRGVTIGIQTVALDELTVEIDGKPVKRPRVDVLVQTSGIVRDMLPNFLELIDQAVDAVGALDEPEDRNYVLKHNRERLAELRQDADATMGDEKLIKLAACRVFSSQPGSYGIGVGLALDASAWENDADLAEVYVNWGGFAYAGGEYGAEARQVYAGHIKNLDVAYMKQYSPEYDMVDCGCFASYQGGMAQAARTIGGRNTKLYWSANNTSGKYQVDDFQTGLKAALGAKLFNPAWLAEMKKHGYSGAAEVSGKVNNLFKWSATSKEVDKGVFDGVVERFLRDKQTMEWLRAANPYALEELTRRLLEAESRGLWLADAGDLAVVQAAALCVEGDLEEDLGQVTEEFQGAKVDVLTAKDVEKWSPGWTIN</sequence>
<gene>
    <name evidence="2" type="ordered locus">Deba_2516</name>
</gene>
<feature type="domain" description="CobN/magnesium chelatase" evidence="1">
    <location>
        <begin position="101"/>
        <end position="1189"/>
    </location>
</feature>
<dbReference type="Pfam" id="PF02514">
    <property type="entry name" value="CobN-Mg_chel"/>
    <property type="match status" value="1"/>
</dbReference>
<organism evidence="2 3">
    <name type="scientific">Desulfarculus baarsii (strain ATCC 33931 / DSM 2075 / LMG 7858 / VKM B-1802 / 2st14)</name>
    <dbReference type="NCBI Taxonomy" id="644282"/>
    <lineage>
        <taxon>Bacteria</taxon>
        <taxon>Pseudomonadati</taxon>
        <taxon>Thermodesulfobacteriota</taxon>
        <taxon>Desulfarculia</taxon>
        <taxon>Desulfarculales</taxon>
        <taxon>Desulfarculaceae</taxon>
        <taxon>Desulfarculus</taxon>
    </lineage>
</organism>
<evidence type="ECO:0000259" key="1">
    <source>
        <dbReference type="Pfam" id="PF02514"/>
    </source>
</evidence>
<dbReference type="EC" id="6.6.1.1" evidence="2"/>
<dbReference type="EMBL" id="CP002085">
    <property type="protein sequence ID" value="ADK85874.1"/>
    <property type="molecule type" value="Genomic_DNA"/>
</dbReference>
<dbReference type="RefSeq" id="WP_013259313.1">
    <property type="nucleotide sequence ID" value="NC_014365.1"/>
</dbReference>
<proteinExistence type="predicted"/>
<keyword evidence="2" id="KW-0436">Ligase</keyword>
<dbReference type="OrthoDB" id="9757976at2"/>
<reference evidence="2 3" key="1">
    <citation type="journal article" date="2010" name="Stand. Genomic Sci.">
        <title>Complete genome sequence of Desulfarculus baarsii type strain (2st14).</title>
        <authorList>
            <person name="Sun H."/>
            <person name="Spring S."/>
            <person name="Lapidus A."/>
            <person name="Davenport K."/>
            <person name="Del Rio T.G."/>
            <person name="Tice H."/>
            <person name="Nolan M."/>
            <person name="Copeland A."/>
            <person name="Cheng J.F."/>
            <person name="Lucas S."/>
            <person name="Tapia R."/>
            <person name="Goodwin L."/>
            <person name="Pitluck S."/>
            <person name="Ivanova N."/>
            <person name="Pagani I."/>
            <person name="Mavromatis K."/>
            <person name="Ovchinnikova G."/>
            <person name="Pati A."/>
            <person name="Chen A."/>
            <person name="Palaniappan K."/>
            <person name="Hauser L."/>
            <person name="Chang Y.J."/>
            <person name="Jeffries C.D."/>
            <person name="Detter J.C."/>
            <person name="Han C."/>
            <person name="Rohde M."/>
            <person name="Brambilla E."/>
            <person name="Goker M."/>
            <person name="Woyke T."/>
            <person name="Bristow J."/>
            <person name="Eisen J.A."/>
            <person name="Markowitz V."/>
            <person name="Hugenholtz P."/>
            <person name="Kyrpides N.C."/>
            <person name="Klenk H.P."/>
            <person name="Land M."/>
        </authorList>
    </citation>
    <scope>NUCLEOTIDE SEQUENCE [LARGE SCALE GENOMIC DNA]</scope>
    <source>
        <strain evidence="3">ATCC 33931 / DSM 2075 / LMG 7858 / VKM B-1802 / 2st14</strain>
    </source>
</reference>